<keyword evidence="1" id="KW-0614">Plasmid</keyword>
<dbReference type="AlphaFoldDB" id="Q2L5J6"/>
<name>Q2L5J6_CLOPF</name>
<organism evidence="1">
    <name type="scientific">Clostridium perfringens</name>
    <dbReference type="NCBI Taxonomy" id="1502"/>
    <lineage>
        <taxon>Bacteria</taxon>
        <taxon>Bacillati</taxon>
        <taxon>Bacillota</taxon>
        <taxon>Clostridia</taxon>
        <taxon>Eubacteriales</taxon>
        <taxon>Clostridiaceae</taxon>
        <taxon>Clostridium</taxon>
    </lineage>
</organism>
<geneLocation type="plasmid" evidence="1">
    <name>pCPF4013</name>
</geneLocation>
<accession>Q2L5J6</accession>
<protein>
    <submittedName>
        <fullName evidence="1">Uncharacterized protein</fullName>
    </submittedName>
</protein>
<proteinExistence type="predicted"/>
<reference evidence="1" key="1">
    <citation type="journal article" date="2006" name="J. Bacteriol.">
        <title>Complete sequencing and diversity analysis of the enterotoxin-encoding plasmids in Clostridium perfringens type A non-food-borne human gastrointestinal disease isolates.</title>
        <authorList>
            <person name="Miyamoto K."/>
            <person name="Fisher D.J."/>
            <person name="Li J."/>
            <person name="Sayeed S."/>
            <person name="Akimoto S."/>
            <person name="McClane B.A."/>
        </authorList>
    </citation>
    <scope>NUCLEOTIDE SEQUENCE</scope>
    <source>
        <strain evidence="1">F4013</strain>
        <plasmid evidence="1">pCPF4013</plasmid>
    </source>
</reference>
<dbReference type="EMBL" id="AB236338">
    <property type="protein sequence ID" value="BAE79144.1"/>
    <property type="molecule type" value="Genomic_DNA"/>
</dbReference>
<sequence length="223" mass="26759">MFKKNIKEKRSIDFELENFKLLENAKETFKANSNNELINYLIRIFLNLKPSVKRNLATICKNEYEKLDKETYCSAAFERNEKEITKKQYKNLMEFFLDGEKENFIIEENNSMKKIEIQNGYVIFPEDWVILNEDDAKNCEYVGVIEVKNGTKYNSPHFLFFSTKPINELTNNDTKKLDEKCIKMFSDYQKILNDYIPLKYDEKGEMLKERNIYLDRFQDTLLY</sequence>
<evidence type="ECO:0000313" key="1">
    <source>
        <dbReference type="EMBL" id="BAE79144.1"/>
    </source>
</evidence>